<keyword evidence="1" id="KW-0472">Membrane</keyword>
<proteinExistence type="predicted"/>
<dbReference type="AlphaFoldDB" id="A0A0R2I6L0"/>
<dbReference type="Proteomes" id="UP000051658">
    <property type="component" value="Unassembled WGS sequence"/>
</dbReference>
<keyword evidence="3" id="KW-1185">Reference proteome</keyword>
<evidence type="ECO:0000313" key="2">
    <source>
        <dbReference type="EMBL" id="KRN57916.1"/>
    </source>
</evidence>
<dbReference type="EMBL" id="JQBS01000001">
    <property type="protein sequence ID" value="KRN57916.1"/>
    <property type="molecule type" value="Genomic_DNA"/>
</dbReference>
<evidence type="ECO:0000313" key="3">
    <source>
        <dbReference type="Proteomes" id="UP000051658"/>
    </source>
</evidence>
<evidence type="ECO:0000256" key="1">
    <source>
        <dbReference type="SAM" id="Phobius"/>
    </source>
</evidence>
<dbReference type="PATRIC" id="fig|1449336.4.peg.1198"/>
<organism evidence="2 3">
    <name type="scientific">Carnobacterium divergens DSM 20623</name>
    <dbReference type="NCBI Taxonomy" id="1449336"/>
    <lineage>
        <taxon>Bacteria</taxon>
        <taxon>Bacillati</taxon>
        <taxon>Bacillota</taxon>
        <taxon>Bacilli</taxon>
        <taxon>Lactobacillales</taxon>
        <taxon>Carnobacteriaceae</taxon>
        <taxon>Carnobacterium</taxon>
    </lineage>
</organism>
<comment type="caution">
    <text evidence="2">The sequence shown here is derived from an EMBL/GenBank/DDBJ whole genome shotgun (WGS) entry which is preliminary data.</text>
</comment>
<sequence length="173" mass="20465">MFQFNLFFFFTFIFMVILFISNYIYKFKLKQFKTKYDSHQFSSDNSPLYKIYPVEKKIHKLIYYLYIIGLVLFVAGLFLVLSNMDVSISYMQFGLFLLILSAVINLVVTINYFRIIKKEQLALQIYSSSNNLENKVLFILPAKITFYKKISYVSLFFAQSCLLVSLITESRLI</sequence>
<reference evidence="2 3" key="1">
    <citation type="journal article" date="2015" name="Genome Announc.">
        <title>Expanding the biotechnology potential of lactobacilli through comparative genomics of 213 strains and associated genera.</title>
        <authorList>
            <person name="Sun Z."/>
            <person name="Harris H.M."/>
            <person name="McCann A."/>
            <person name="Guo C."/>
            <person name="Argimon S."/>
            <person name="Zhang W."/>
            <person name="Yang X."/>
            <person name="Jeffery I.B."/>
            <person name="Cooney J.C."/>
            <person name="Kagawa T.F."/>
            <person name="Liu W."/>
            <person name="Song Y."/>
            <person name="Salvetti E."/>
            <person name="Wrobel A."/>
            <person name="Rasinkangas P."/>
            <person name="Parkhill J."/>
            <person name="Rea M.C."/>
            <person name="O'Sullivan O."/>
            <person name="Ritari J."/>
            <person name="Douillard F.P."/>
            <person name="Paul Ross R."/>
            <person name="Yang R."/>
            <person name="Briner A.E."/>
            <person name="Felis G.E."/>
            <person name="de Vos W.M."/>
            <person name="Barrangou R."/>
            <person name="Klaenhammer T.R."/>
            <person name="Caufield P.W."/>
            <person name="Cui Y."/>
            <person name="Zhang H."/>
            <person name="O'Toole P.W."/>
        </authorList>
    </citation>
    <scope>NUCLEOTIDE SEQUENCE [LARGE SCALE GENOMIC DNA]</scope>
    <source>
        <strain evidence="2 3">DSM 20623</strain>
    </source>
</reference>
<keyword evidence="1" id="KW-0812">Transmembrane</keyword>
<dbReference type="GeneID" id="89589675"/>
<accession>A0A0R2I6L0</accession>
<gene>
    <name evidence="2" type="ORF">IV74_GL001173</name>
</gene>
<feature type="transmembrane region" description="Helical" evidence="1">
    <location>
        <begin position="93"/>
        <end position="113"/>
    </location>
</feature>
<dbReference type="RefSeq" id="WP_034568310.1">
    <property type="nucleotide sequence ID" value="NZ_JQBS01000001.1"/>
</dbReference>
<feature type="transmembrane region" description="Helical" evidence="1">
    <location>
        <begin position="6"/>
        <end position="25"/>
    </location>
</feature>
<protein>
    <submittedName>
        <fullName evidence="2">Uncharacterized protein</fullName>
    </submittedName>
</protein>
<keyword evidence="1" id="KW-1133">Transmembrane helix</keyword>
<feature type="transmembrane region" description="Helical" evidence="1">
    <location>
        <begin position="61"/>
        <end position="81"/>
    </location>
</feature>
<name>A0A0R2I6L0_CARDV</name>